<evidence type="ECO:0000256" key="2">
    <source>
        <dbReference type="SAM" id="Phobius"/>
    </source>
</evidence>
<protein>
    <submittedName>
        <fullName evidence="3">Uncharacterized protein</fullName>
    </submittedName>
</protein>
<keyword evidence="2" id="KW-1133">Transmembrane helix</keyword>
<gene>
    <name evidence="3" type="ORF">CkaCkLH20_00520</name>
</gene>
<feature type="transmembrane region" description="Helical" evidence="2">
    <location>
        <begin position="204"/>
        <end position="228"/>
    </location>
</feature>
<dbReference type="AlphaFoldDB" id="A0A9P6IGH4"/>
<comment type="caution">
    <text evidence="3">The sequence shown here is derived from an EMBL/GenBank/DDBJ whole genome shotgun (WGS) entry which is preliminary data.</text>
</comment>
<feature type="transmembrane region" description="Helical" evidence="2">
    <location>
        <begin position="115"/>
        <end position="134"/>
    </location>
</feature>
<keyword evidence="2" id="KW-0472">Membrane</keyword>
<feature type="transmembrane region" description="Helical" evidence="2">
    <location>
        <begin position="42"/>
        <end position="59"/>
    </location>
</feature>
<dbReference type="RefSeq" id="XP_038751945.1">
    <property type="nucleotide sequence ID" value="XM_038883240.1"/>
</dbReference>
<evidence type="ECO:0000313" key="3">
    <source>
        <dbReference type="EMBL" id="KAF9882484.1"/>
    </source>
</evidence>
<dbReference type="EMBL" id="JAATWM020000001">
    <property type="protein sequence ID" value="KAF9882484.1"/>
    <property type="molecule type" value="Genomic_DNA"/>
</dbReference>
<dbReference type="OrthoDB" id="1806at2759"/>
<name>A0A9P6IGH4_9PEZI</name>
<feature type="region of interest" description="Disordered" evidence="1">
    <location>
        <begin position="271"/>
        <end position="307"/>
    </location>
</feature>
<feature type="transmembrane region" description="Helical" evidence="2">
    <location>
        <begin position="71"/>
        <end position="94"/>
    </location>
</feature>
<dbReference type="GeneID" id="62156314"/>
<evidence type="ECO:0000313" key="4">
    <source>
        <dbReference type="Proteomes" id="UP000781932"/>
    </source>
</evidence>
<sequence length="307" mass="34362">MESCQVQGKPELYGLGLRVAFYIQWFGAIIAEYLEVAGLPDIRFIGLLLSTAAFLGLVVKVSTEPLEPADIYIVYLLGMGVYFFLVPLYIWRALTCFNPYWNPFRWAKETPSPAFKGLNFTLLLAWTAVGIWFWCSFVPENSCSQSQYGFFFSRVSLGNKAFIAFNALLCFIILLVCVLVLLLKTGWKVPFWREKRKKRRIKRMHVMVVKELKTLSNIAVAATLTAAVELTVAWNHISDVNNISDVAQIFPLLVSAGFLVRVMFLHFAGANEASDSSSDEESDGGSNSYTTESQAGPPPPPPVHPRK</sequence>
<keyword evidence="4" id="KW-1185">Reference proteome</keyword>
<evidence type="ECO:0000256" key="1">
    <source>
        <dbReference type="SAM" id="MobiDB-lite"/>
    </source>
</evidence>
<dbReference type="Proteomes" id="UP000781932">
    <property type="component" value="Unassembled WGS sequence"/>
</dbReference>
<keyword evidence="2" id="KW-0812">Transmembrane</keyword>
<reference evidence="3" key="2">
    <citation type="submission" date="2020-11" db="EMBL/GenBank/DDBJ databases">
        <title>Whole genome sequencing of Colletotrichum sp.</title>
        <authorList>
            <person name="Li H."/>
        </authorList>
    </citation>
    <scope>NUCLEOTIDE SEQUENCE</scope>
    <source>
        <strain evidence="3">CkLH20</strain>
    </source>
</reference>
<feature type="transmembrane region" description="Helical" evidence="2">
    <location>
        <begin position="161"/>
        <end position="183"/>
    </location>
</feature>
<feature type="transmembrane region" description="Helical" evidence="2">
    <location>
        <begin position="12"/>
        <end position="30"/>
    </location>
</feature>
<organism evidence="3 4">
    <name type="scientific">Colletotrichum karsti</name>
    <dbReference type="NCBI Taxonomy" id="1095194"/>
    <lineage>
        <taxon>Eukaryota</taxon>
        <taxon>Fungi</taxon>
        <taxon>Dikarya</taxon>
        <taxon>Ascomycota</taxon>
        <taxon>Pezizomycotina</taxon>
        <taxon>Sordariomycetes</taxon>
        <taxon>Hypocreomycetidae</taxon>
        <taxon>Glomerellales</taxon>
        <taxon>Glomerellaceae</taxon>
        <taxon>Colletotrichum</taxon>
        <taxon>Colletotrichum boninense species complex</taxon>
    </lineage>
</organism>
<feature type="transmembrane region" description="Helical" evidence="2">
    <location>
        <begin position="248"/>
        <end position="268"/>
    </location>
</feature>
<reference evidence="3" key="1">
    <citation type="submission" date="2020-03" db="EMBL/GenBank/DDBJ databases">
        <authorList>
            <person name="He L."/>
        </authorList>
    </citation>
    <scope>NUCLEOTIDE SEQUENCE</scope>
    <source>
        <strain evidence="3">CkLH20</strain>
    </source>
</reference>
<accession>A0A9P6IGH4</accession>
<feature type="compositionally biased region" description="Pro residues" evidence="1">
    <location>
        <begin position="296"/>
        <end position="307"/>
    </location>
</feature>
<proteinExistence type="predicted"/>